<evidence type="ECO:0000313" key="3">
    <source>
        <dbReference type="Proteomes" id="UP001195483"/>
    </source>
</evidence>
<organism evidence="2 3">
    <name type="scientific">Potamilus streckersoni</name>
    <dbReference type="NCBI Taxonomy" id="2493646"/>
    <lineage>
        <taxon>Eukaryota</taxon>
        <taxon>Metazoa</taxon>
        <taxon>Spiralia</taxon>
        <taxon>Lophotrochozoa</taxon>
        <taxon>Mollusca</taxon>
        <taxon>Bivalvia</taxon>
        <taxon>Autobranchia</taxon>
        <taxon>Heteroconchia</taxon>
        <taxon>Palaeoheterodonta</taxon>
        <taxon>Unionida</taxon>
        <taxon>Unionoidea</taxon>
        <taxon>Unionidae</taxon>
        <taxon>Ambleminae</taxon>
        <taxon>Lampsilini</taxon>
        <taxon>Potamilus</taxon>
    </lineage>
</organism>
<dbReference type="EMBL" id="JAEAOA010002130">
    <property type="protein sequence ID" value="KAK3599394.1"/>
    <property type="molecule type" value="Genomic_DNA"/>
</dbReference>
<protein>
    <submittedName>
        <fullName evidence="2">Uncharacterized protein</fullName>
    </submittedName>
</protein>
<evidence type="ECO:0000313" key="2">
    <source>
        <dbReference type="EMBL" id="KAK3599394.1"/>
    </source>
</evidence>
<evidence type="ECO:0000256" key="1">
    <source>
        <dbReference type="SAM" id="Phobius"/>
    </source>
</evidence>
<reference evidence="2" key="1">
    <citation type="journal article" date="2021" name="Genome Biol. Evol.">
        <title>A High-Quality Reference Genome for a Parasitic Bivalve with Doubly Uniparental Inheritance (Bivalvia: Unionida).</title>
        <authorList>
            <person name="Smith C.H."/>
        </authorList>
    </citation>
    <scope>NUCLEOTIDE SEQUENCE</scope>
    <source>
        <strain evidence="2">CHS0354</strain>
    </source>
</reference>
<keyword evidence="1" id="KW-1133">Transmembrane helix</keyword>
<keyword evidence="1" id="KW-0472">Membrane</keyword>
<accession>A0AAE0SWL0</accession>
<feature type="transmembrane region" description="Helical" evidence="1">
    <location>
        <begin position="21"/>
        <end position="43"/>
    </location>
</feature>
<gene>
    <name evidence="2" type="ORF">CHS0354_036407</name>
</gene>
<dbReference type="Proteomes" id="UP001195483">
    <property type="component" value="Unassembled WGS sequence"/>
</dbReference>
<comment type="caution">
    <text evidence="2">The sequence shown here is derived from an EMBL/GenBank/DDBJ whole genome shotgun (WGS) entry which is preliminary data.</text>
</comment>
<proteinExistence type="predicted"/>
<reference evidence="2" key="3">
    <citation type="submission" date="2023-05" db="EMBL/GenBank/DDBJ databases">
        <authorList>
            <person name="Smith C.H."/>
        </authorList>
    </citation>
    <scope>NUCLEOTIDE SEQUENCE</scope>
    <source>
        <strain evidence="2">CHS0354</strain>
        <tissue evidence="2">Mantle</tissue>
    </source>
</reference>
<reference evidence="2" key="2">
    <citation type="journal article" date="2021" name="Genome Biol. Evol.">
        <title>Developing a high-quality reference genome for a parasitic bivalve with doubly uniparental inheritance (Bivalvia: Unionida).</title>
        <authorList>
            <person name="Smith C.H."/>
        </authorList>
    </citation>
    <scope>NUCLEOTIDE SEQUENCE</scope>
    <source>
        <strain evidence="2">CHS0354</strain>
        <tissue evidence="2">Mantle</tissue>
    </source>
</reference>
<dbReference type="AlphaFoldDB" id="A0AAE0SWL0"/>
<keyword evidence="1" id="KW-0812">Transmembrane</keyword>
<keyword evidence="3" id="KW-1185">Reference proteome</keyword>
<name>A0AAE0SWL0_9BIVA</name>
<sequence>MLAFDILLFGMSHKKGMRSGSYAIIVFLLCTTVAIATANTFIYSQGSKFNSQSINGGNLRNMMNLKNILVGMKNARILPLMRMQVGMGRMIGKGPNSVSQGSAIGGGNGLGSGFSSLQNGYGIRMGSVGGRNGLSLAINRIQNGFGIGMGSGYGRMNRMTGGMSGGPQGTSFSTSYLPGGNANTVPKMNGFGGGLSLIQNGFGSGMGFGYGRTNRMTGGMSGGPQGTSVSTSYLLSGNGNTIPKMNGLGGGVNRIENGLGNGVGSGYESMNKMAGGMPGGSQLPSYGMSFLSSGGNIGSAGLGTTFGTSLGNIGANMVMSQNTGIGHSSSGNQGIGGIVPYGYSPIDNGSPWGFNDDIFDNFGDSDDLGVDFASDFDDIFDR</sequence>